<organism evidence="2 3">
    <name type="scientific">Roseospira visakhapatnamensis</name>
    <dbReference type="NCBI Taxonomy" id="390880"/>
    <lineage>
        <taxon>Bacteria</taxon>
        <taxon>Pseudomonadati</taxon>
        <taxon>Pseudomonadota</taxon>
        <taxon>Alphaproteobacteria</taxon>
        <taxon>Rhodospirillales</taxon>
        <taxon>Rhodospirillaceae</taxon>
        <taxon>Roseospira</taxon>
    </lineage>
</organism>
<proteinExistence type="predicted"/>
<dbReference type="GO" id="GO:0050577">
    <property type="term" value="F:GDP-L-fucose synthase activity"/>
    <property type="evidence" value="ECO:0007669"/>
    <property type="project" value="UniProtKB-EC"/>
</dbReference>
<dbReference type="PANTHER" id="PTHR43238">
    <property type="entry name" value="GDP-L-FUCOSE SYNTHASE"/>
    <property type="match status" value="1"/>
</dbReference>
<dbReference type="Pfam" id="PF01370">
    <property type="entry name" value="Epimerase"/>
    <property type="match status" value="1"/>
</dbReference>
<dbReference type="EMBL" id="JACIGK010000027">
    <property type="protein sequence ID" value="MBB4267474.1"/>
    <property type="molecule type" value="Genomic_DNA"/>
</dbReference>
<dbReference type="InterPro" id="IPR036291">
    <property type="entry name" value="NAD(P)-bd_dom_sf"/>
</dbReference>
<keyword evidence="2" id="KW-0560">Oxidoreductase</keyword>
<dbReference type="Proteomes" id="UP000554286">
    <property type="component" value="Unassembled WGS sequence"/>
</dbReference>
<dbReference type="RefSeq" id="WP_184046899.1">
    <property type="nucleotide sequence ID" value="NZ_JACIGK010000027.1"/>
</dbReference>
<reference evidence="2 3" key="1">
    <citation type="submission" date="2020-08" db="EMBL/GenBank/DDBJ databases">
        <title>Genome sequencing of Purple Non-Sulfur Bacteria from various extreme environments.</title>
        <authorList>
            <person name="Mayer M."/>
        </authorList>
    </citation>
    <scope>NUCLEOTIDE SEQUENCE [LARGE SCALE GENOMIC DNA]</scope>
    <source>
        <strain evidence="2 3">JA131</strain>
    </source>
</reference>
<dbReference type="InterPro" id="IPR001509">
    <property type="entry name" value="Epimerase_deHydtase"/>
</dbReference>
<comment type="caution">
    <text evidence="2">The sequence shown here is derived from an EMBL/GenBank/DDBJ whole genome shotgun (WGS) entry which is preliminary data.</text>
</comment>
<accession>A0A7W6RF98</accession>
<dbReference type="Gene3D" id="3.90.25.10">
    <property type="entry name" value="UDP-galactose 4-epimerase, domain 1"/>
    <property type="match status" value="1"/>
</dbReference>
<evidence type="ECO:0000259" key="1">
    <source>
        <dbReference type="Pfam" id="PF01370"/>
    </source>
</evidence>
<protein>
    <submittedName>
        <fullName evidence="2">GDP-L-fucose synthase</fullName>
        <ecNumber evidence="2">1.1.1.271</ecNumber>
    </submittedName>
</protein>
<feature type="domain" description="NAD-dependent epimerase/dehydratase" evidence="1">
    <location>
        <begin position="13"/>
        <end position="249"/>
    </location>
</feature>
<dbReference type="SUPFAM" id="SSF51735">
    <property type="entry name" value="NAD(P)-binding Rossmann-fold domains"/>
    <property type="match status" value="1"/>
</dbReference>
<dbReference type="AlphaFoldDB" id="A0A7W6RF98"/>
<dbReference type="EC" id="1.1.1.271" evidence="2"/>
<dbReference type="Gene3D" id="3.40.50.720">
    <property type="entry name" value="NAD(P)-binding Rossmann-like Domain"/>
    <property type="match status" value="1"/>
</dbReference>
<gene>
    <name evidence="2" type="ORF">GGD89_003118</name>
</gene>
<dbReference type="PANTHER" id="PTHR43238:SF1">
    <property type="entry name" value="GDP-L-FUCOSE SYNTHASE"/>
    <property type="match status" value="1"/>
</dbReference>
<name>A0A7W6RF98_9PROT</name>
<sequence>MTTGSDFHRDRRVLVLGGTGFVGTHMVEALLAAGARVRITVHRRPPIVTDPRVETVQADLTDVDQAVAAMDGIQDVYHCAGAVSAAGVTVHDPMGPIADNVVLTARVLQAAWRAEVDRIQVFSSSTAYPATEHPVHEDELWDGPVHPVYFGYGWMRRYIERMAEFLAERSKTKVALVRPTAIYGPHDNFDPKTSHVIPALIRRALDREAPFVVWGSGEEMRDFLHVKDMIAGCLLMMEKHATCEPVNIGLGTVVTIRDVVQAILAAADYADADVQYDASKPTTIPRRLVDVGRARAVLGFQPTYDLATGLKDTVDWYRATLAG</sequence>
<keyword evidence="3" id="KW-1185">Reference proteome</keyword>
<evidence type="ECO:0000313" key="3">
    <source>
        <dbReference type="Proteomes" id="UP000554286"/>
    </source>
</evidence>
<evidence type="ECO:0000313" key="2">
    <source>
        <dbReference type="EMBL" id="MBB4267474.1"/>
    </source>
</evidence>